<dbReference type="InterPro" id="IPR037523">
    <property type="entry name" value="VOC_core"/>
</dbReference>
<evidence type="ECO:0000313" key="5">
    <source>
        <dbReference type="Proteomes" id="UP000254100"/>
    </source>
</evidence>
<dbReference type="STRING" id="569857.TP70_08295"/>
<dbReference type="GO" id="GO:0018577">
    <property type="term" value="F:catechol 2,3-dioxygenase activity"/>
    <property type="evidence" value="ECO:0007669"/>
    <property type="project" value="UniProtKB-EC"/>
</dbReference>
<reference evidence="2 4" key="1">
    <citation type="submission" date="2015-01" db="EMBL/GenBank/DDBJ databases">
        <authorList>
            <person name="Guo J."/>
        </authorList>
    </citation>
    <scope>NUCLEOTIDE SEQUENCE [LARGE SCALE GENOMIC DNA]</scope>
    <source>
        <strain evidence="2 4">DSM 22147</strain>
    </source>
</reference>
<keyword evidence="3" id="KW-0560">Oxidoreductase</keyword>
<dbReference type="Proteomes" id="UP000032366">
    <property type="component" value="Unassembled WGS sequence"/>
</dbReference>
<dbReference type="EC" id="1.13.11.2" evidence="3"/>
<evidence type="ECO:0000313" key="3">
    <source>
        <dbReference type="EMBL" id="SUM56855.1"/>
    </source>
</evidence>
<keyword evidence="3" id="KW-0223">Dioxygenase</keyword>
<feature type="domain" description="VOC" evidence="1">
    <location>
        <begin position="7"/>
        <end position="126"/>
    </location>
</feature>
<name>A0A0D6XQ13_9STAP</name>
<dbReference type="EMBL" id="UHDT01000001">
    <property type="protein sequence ID" value="SUM56855.1"/>
    <property type="molecule type" value="Genomic_DNA"/>
</dbReference>
<reference evidence="3 5" key="2">
    <citation type="submission" date="2018-06" db="EMBL/GenBank/DDBJ databases">
        <authorList>
            <consortium name="Pathogen Informatics"/>
            <person name="Doyle S."/>
        </authorList>
    </citation>
    <scope>NUCLEOTIDE SEQUENCE [LARGE SCALE GENOMIC DNA]</scope>
    <source>
        <strain evidence="3 5">NCTC13832</strain>
    </source>
</reference>
<accession>A0A0D6XQ13</accession>
<gene>
    <name evidence="3" type="primary">catE</name>
    <name evidence="3" type="ORF">NCTC13832_00515</name>
    <name evidence="2" type="ORF">TP70_08295</name>
</gene>
<protein>
    <submittedName>
        <fullName evidence="2 3">Glyoxalase</fullName>
        <ecNumber evidence="3">1.13.11.2</ecNumber>
    </submittedName>
</protein>
<organism evidence="3 5">
    <name type="scientific">Staphylococcus microti</name>
    <dbReference type="NCBI Taxonomy" id="569857"/>
    <lineage>
        <taxon>Bacteria</taxon>
        <taxon>Bacillati</taxon>
        <taxon>Bacillota</taxon>
        <taxon>Bacilli</taxon>
        <taxon>Bacillales</taxon>
        <taxon>Staphylococcaceae</taxon>
        <taxon>Staphylococcus</taxon>
    </lineage>
</organism>
<dbReference type="EMBL" id="JXWY01000057">
    <property type="protein sequence ID" value="KIX90326.1"/>
    <property type="molecule type" value="Genomic_DNA"/>
</dbReference>
<keyword evidence="4" id="KW-1185">Reference proteome</keyword>
<dbReference type="RefSeq" id="WP_044360929.1">
    <property type="nucleotide sequence ID" value="NZ_JXWY01000057.1"/>
</dbReference>
<dbReference type="InterPro" id="IPR004360">
    <property type="entry name" value="Glyas_Fos-R_dOase_dom"/>
</dbReference>
<evidence type="ECO:0000313" key="2">
    <source>
        <dbReference type="EMBL" id="KIX90326.1"/>
    </source>
</evidence>
<dbReference type="Proteomes" id="UP000254100">
    <property type="component" value="Unassembled WGS sequence"/>
</dbReference>
<dbReference type="PANTHER" id="PTHR43279:SF1">
    <property type="entry name" value="CATECHOL-2,3-DIOXYGENASE"/>
    <property type="match status" value="1"/>
</dbReference>
<dbReference type="AlphaFoldDB" id="A0A0D6XQ13"/>
<dbReference type="PROSITE" id="PS51819">
    <property type="entry name" value="VOC"/>
    <property type="match status" value="1"/>
</dbReference>
<dbReference type="Pfam" id="PF00903">
    <property type="entry name" value="Glyoxalase"/>
    <property type="match status" value="1"/>
</dbReference>
<sequence length="268" mass="30057">MNFHQNRISHVTRVTLNVKNLEAQVHFYTHVLGLDVAESTNEEAILNIGQSGHQLVLRQLKNGREPERTEAGLFHIALLLPNDVQVGSLLRHLLAQQVVVSGGDHIVSQAIYFADPEGNGIEVYADRDSNTWTWQGDQVVMDTLPLDGDRLLTISNEKRWAGMPQEAKIGHLHLKTSDVKVSMEFYAQYGFKPVAKLPGAVFMSDQAYHHHIAVNTWQSRQVNRDAETTYGLAHFNIINPHHDVETVTTPDGITMTINQNSENVSRSL</sequence>
<evidence type="ECO:0000259" key="1">
    <source>
        <dbReference type="PROSITE" id="PS51819"/>
    </source>
</evidence>
<proteinExistence type="predicted"/>
<dbReference type="InterPro" id="IPR029068">
    <property type="entry name" value="Glyas_Bleomycin-R_OHBP_Dase"/>
</dbReference>
<dbReference type="OrthoDB" id="9792626at2"/>
<dbReference type="Gene3D" id="3.10.180.10">
    <property type="entry name" value="2,3-Dihydroxybiphenyl 1,2-Dioxygenase, domain 1"/>
    <property type="match status" value="2"/>
</dbReference>
<evidence type="ECO:0000313" key="4">
    <source>
        <dbReference type="Proteomes" id="UP000032366"/>
    </source>
</evidence>
<dbReference type="SUPFAM" id="SSF54593">
    <property type="entry name" value="Glyoxalase/Bleomycin resistance protein/Dihydroxybiphenyl dioxygenase"/>
    <property type="match status" value="2"/>
</dbReference>
<dbReference type="PANTHER" id="PTHR43279">
    <property type="entry name" value="CATECHOL-2,3-DIOXYGENASE"/>
    <property type="match status" value="1"/>
</dbReference>